<proteinExistence type="predicted"/>
<dbReference type="GO" id="GO:0005654">
    <property type="term" value="C:nucleoplasm"/>
    <property type="evidence" value="ECO:0007669"/>
    <property type="project" value="TreeGrafter"/>
</dbReference>
<comment type="subcellular location">
    <subcellularLocation>
        <location evidence="1">Nucleus</location>
    </subcellularLocation>
</comment>
<dbReference type="PANTHER" id="PTHR13383:SF11">
    <property type="entry name" value="RIBONUCLEASE H2 SUBUNIT B"/>
    <property type="match status" value="1"/>
</dbReference>
<evidence type="ECO:0000313" key="9">
    <source>
        <dbReference type="EMBL" id="CAA2625004.1"/>
    </source>
</evidence>
<feature type="region of interest" description="Disordered" evidence="6">
    <location>
        <begin position="223"/>
        <end position="283"/>
    </location>
</feature>
<dbReference type="PANTHER" id="PTHR13383">
    <property type="entry name" value="RIBONUCLEASE H2 SUBUNIT B"/>
    <property type="match status" value="1"/>
</dbReference>
<organism evidence="9">
    <name type="scientific">Spirodela intermedia</name>
    <name type="common">Intermediate duckweed</name>
    <dbReference type="NCBI Taxonomy" id="51605"/>
    <lineage>
        <taxon>Eukaryota</taxon>
        <taxon>Viridiplantae</taxon>
        <taxon>Streptophyta</taxon>
        <taxon>Embryophyta</taxon>
        <taxon>Tracheophyta</taxon>
        <taxon>Spermatophyta</taxon>
        <taxon>Magnoliopsida</taxon>
        <taxon>Liliopsida</taxon>
        <taxon>Araceae</taxon>
        <taxon>Lemnoideae</taxon>
        <taxon>Spirodela</taxon>
    </lineage>
</organism>
<dbReference type="GO" id="GO:0006401">
    <property type="term" value="P:RNA catabolic process"/>
    <property type="evidence" value="ECO:0007669"/>
    <property type="project" value="TreeGrafter"/>
</dbReference>
<evidence type="ECO:0000259" key="7">
    <source>
        <dbReference type="Pfam" id="PF09468"/>
    </source>
</evidence>
<protein>
    <recommendedName>
        <fullName evidence="2">Ribonuclease H2 subunit B</fullName>
    </recommendedName>
    <alternativeName>
        <fullName evidence="5">Ribonuclease HI subunit B</fullName>
    </alternativeName>
</protein>
<evidence type="ECO:0000256" key="3">
    <source>
        <dbReference type="ARBA" id="ARBA00023242"/>
    </source>
</evidence>
<feature type="compositionally biased region" description="Basic and acidic residues" evidence="6">
    <location>
        <begin position="247"/>
        <end position="270"/>
    </location>
</feature>
<evidence type="ECO:0000313" key="10">
    <source>
        <dbReference type="Proteomes" id="UP001189122"/>
    </source>
</evidence>
<dbReference type="EMBL" id="LR743595">
    <property type="protein sequence ID" value="CAA2625004.1"/>
    <property type="molecule type" value="Genomic_DNA"/>
</dbReference>
<sequence>MAWHDGVRETRVLIGPCNKNDEGECGKAEGRILSLRHPKSGTPTCYIFGNESLQELHWFKQAYGSWFIGDYVSEDASLFISTPFDPIFLFLPVFEEARMKKSHDQGMFRELNEILFVDGYPGYQHLLSIAKDSIELICEVKEIGASKFFRLDDSKVLAWLCCKISNLKATLLTLDRNFAAREEAETLNDAVSLLGEYINDAWLKTLCDHMNLDLDAVMRKTLPAAPRRNPPTFSPTSRGSRNGNGKRASEKPSKKKPTDQVESKNIRDMFMRATRSGSKIAKR</sequence>
<accession>A0A7I8J2Y4</accession>
<evidence type="ECO:0000256" key="1">
    <source>
        <dbReference type="ARBA" id="ARBA00004123"/>
    </source>
</evidence>
<evidence type="ECO:0000259" key="8">
    <source>
        <dbReference type="Pfam" id="PF17745"/>
    </source>
</evidence>
<dbReference type="Pfam" id="PF17745">
    <property type="entry name" value="Ydr279_N"/>
    <property type="match status" value="1"/>
</dbReference>
<keyword evidence="3" id="KW-0539">Nucleus</keyword>
<name>A0A7I8J2Y4_SPIIN</name>
<dbReference type="GO" id="GO:0032299">
    <property type="term" value="C:ribonuclease H2 complex"/>
    <property type="evidence" value="ECO:0007669"/>
    <property type="project" value="InterPro"/>
</dbReference>
<feature type="domain" description="Ribonuclease H2 subunit B wHTH" evidence="7">
    <location>
        <begin position="88"/>
        <end position="184"/>
    </location>
</feature>
<dbReference type="Pfam" id="PF09468">
    <property type="entry name" value="RNase_H2-Ydr279"/>
    <property type="match status" value="1"/>
</dbReference>
<dbReference type="Gene3D" id="1.10.20.120">
    <property type="match status" value="1"/>
</dbReference>
<dbReference type="EMBL" id="CACRZD030000008">
    <property type="protein sequence ID" value="CAA6664419.1"/>
    <property type="molecule type" value="Genomic_DNA"/>
</dbReference>
<dbReference type="InterPro" id="IPR019024">
    <property type="entry name" value="RNase_H2_suB_wHTH"/>
</dbReference>
<evidence type="ECO:0000256" key="5">
    <source>
        <dbReference type="ARBA" id="ARBA00033464"/>
    </source>
</evidence>
<dbReference type="Proteomes" id="UP001189122">
    <property type="component" value="Unassembled WGS sequence"/>
</dbReference>
<keyword evidence="10" id="KW-1185">Reference proteome</keyword>
<dbReference type="FunFam" id="2.20.25.530:FF:000002">
    <property type="entry name" value="Ribonuclease H2 subunit B"/>
    <property type="match status" value="1"/>
</dbReference>
<dbReference type="AlphaFoldDB" id="A0A7I8J2Y4"/>
<dbReference type="InterPro" id="IPR041195">
    <property type="entry name" value="Rnh202_N"/>
</dbReference>
<dbReference type="InterPro" id="IPR040456">
    <property type="entry name" value="RNase_H2_suB"/>
</dbReference>
<gene>
    <name evidence="9" type="ORF">SI7747_08010808</name>
</gene>
<evidence type="ECO:0000256" key="2">
    <source>
        <dbReference type="ARBA" id="ARBA00019062"/>
    </source>
</evidence>
<dbReference type="CDD" id="cd09270">
    <property type="entry name" value="RNase_H2-B"/>
    <property type="match status" value="1"/>
</dbReference>
<reference evidence="9 10" key="1">
    <citation type="submission" date="2019-12" db="EMBL/GenBank/DDBJ databases">
        <authorList>
            <person name="Scholz U."/>
            <person name="Mascher M."/>
            <person name="Fiebig A."/>
        </authorList>
    </citation>
    <scope>NUCLEOTIDE SEQUENCE</scope>
</reference>
<feature type="domain" description="Rnh202 triple barrel" evidence="8">
    <location>
        <begin position="28"/>
        <end position="85"/>
    </location>
</feature>
<evidence type="ECO:0000256" key="4">
    <source>
        <dbReference type="ARBA" id="ARBA00024778"/>
    </source>
</evidence>
<comment type="function">
    <text evidence="4">Non catalytic subunit of RNase H2, an endonuclease that specifically degrades the RNA of RNA:DNA hybrids. Participates in DNA replication, possibly by mediating the removal of lagging-strand Okazaki fragment RNA primers during DNA replication. Mediates the excision of single ribonucleotides from DNA:RNA duplexes.</text>
</comment>
<evidence type="ECO:0000256" key="6">
    <source>
        <dbReference type="SAM" id="MobiDB-lite"/>
    </source>
</evidence>
<dbReference type="Gene3D" id="2.20.25.530">
    <property type="match status" value="1"/>
</dbReference>
<feature type="compositionally biased region" description="Polar residues" evidence="6">
    <location>
        <begin position="234"/>
        <end position="243"/>
    </location>
</feature>